<dbReference type="GO" id="GO:0035148">
    <property type="term" value="P:tube formation"/>
    <property type="evidence" value="ECO:0007669"/>
    <property type="project" value="TreeGrafter"/>
</dbReference>
<dbReference type="Pfam" id="PF15964">
    <property type="entry name" value="CCCAP"/>
    <property type="match status" value="2"/>
</dbReference>
<reference evidence="3" key="1">
    <citation type="submission" date="2025-08" db="UniProtKB">
        <authorList>
            <consortium name="Ensembl"/>
        </authorList>
    </citation>
    <scope>IDENTIFICATION</scope>
</reference>
<sequence length="604" mass="68416">MGDGTSAPDLRLRSETTTERLQSDSAVSPITDWQELQQSDAVLRLQALLQNRCSEEQLLFALRTEEVTANVAETCPITEDLRHVVNQQKGCIQHFDGDAGFCKHNISSNPRQLTAEFDSSGAAQLEMDRWKTELDRVKALHGVRMQNTESHINSLRHSLAEVQLECEELREKAYHPTPERISSPGLCTKCVCSQVGTSSSQQDNSGTLQRLTRERDELLEALGRLRRMQAELQRREGEACQRVAASLQLAEEACLERTKVQVENEQLRTELARQKDQHTRELNLSHEKLAKARTSALQEVQKEKELLTATVQSLTQAVSSRDTQLERMMRDRVALAEQLTISQHCSAQLDCQLAKISGEMRAQVDRAVMQKNGVQNELSELRARSADEAALKDQEVERLASDLEMTRRAMESMRASATQASEEAVRLTGQLGHAKRKLRQFRAELGVHAKARQEEASRFAQEAQRMEESIIEHLSKANSKIKSGAERMDNLVTAQHLLIERFKEECNFLSTLLEAITRRARWEHEEALQKTAQVWDEATRANKSASDLSAQCLQHIELHEGARRRLQELLESGQAGARRITELLCRQSSLVQERDLLSNELHFL</sequence>
<dbReference type="GO" id="GO:0005814">
    <property type="term" value="C:centriole"/>
    <property type="evidence" value="ECO:0007669"/>
    <property type="project" value="TreeGrafter"/>
</dbReference>
<dbReference type="Proteomes" id="UP000694388">
    <property type="component" value="Unplaced"/>
</dbReference>
<feature type="region of interest" description="Disordered" evidence="2">
    <location>
        <begin position="1"/>
        <end position="26"/>
    </location>
</feature>
<protein>
    <submittedName>
        <fullName evidence="3">Serologically defined colon cancer antigen 8</fullName>
    </submittedName>
</protein>
<organism evidence="3 4">
    <name type="scientific">Eptatretus burgeri</name>
    <name type="common">Inshore hagfish</name>
    <dbReference type="NCBI Taxonomy" id="7764"/>
    <lineage>
        <taxon>Eukaryota</taxon>
        <taxon>Metazoa</taxon>
        <taxon>Chordata</taxon>
        <taxon>Craniata</taxon>
        <taxon>Vertebrata</taxon>
        <taxon>Cyclostomata</taxon>
        <taxon>Myxini</taxon>
        <taxon>Myxiniformes</taxon>
        <taxon>Myxinidae</taxon>
        <taxon>Eptatretinae</taxon>
        <taxon>Eptatretus</taxon>
    </lineage>
</organism>
<keyword evidence="1" id="KW-0175">Coiled coil</keyword>
<dbReference type="GO" id="GO:0030010">
    <property type="term" value="P:establishment of cell polarity"/>
    <property type="evidence" value="ECO:0007669"/>
    <property type="project" value="TreeGrafter"/>
</dbReference>
<dbReference type="OMA" id="SQEKMYT"/>
<evidence type="ECO:0000313" key="3">
    <source>
        <dbReference type="Ensembl" id="ENSEBUP00000003441.1"/>
    </source>
</evidence>
<feature type="coiled-coil region" evidence="1">
    <location>
        <begin position="208"/>
        <end position="317"/>
    </location>
</feature>
<evidence type="ECO:0000256" key="1">
    <source>
        <dbReference type="SAM" id="Coils"/>
    </source>
</evidence>
<name>A0A8C4N9H6_EPTBU</name>
<dbReference type="GeneTree" id="ENSGT00940000164292"/>
<keyword evidence="4" id="KW-1185">Reference proteome</keyword>
<feature type="coiled-coil region" evidence="1">
    <location>
        <begin position="145"/>
        <end position="172"/>
    </location>
</feature>
<dbReference type="PANTHER" id="PTHR34343">
    <property type="entry name" value="SEROLOGICALLY DEFINED COLON CANCER ANTIGEN 8"/>
    <property type="match status" value="1"/>
</dbReference>
<evidence type="ECO:0000256" key="2">
    <source>
        <dbReference type="SAM" id="MobiDB-lite"/>
    </source>
</evidence>
<dbReference type="Ensembl" id="ENSEBUT00000003812.1">
    <property type="protein sequence ID" value="ENSEBUP00000003441.1"/>
    <property type="gene ID" value="ENSEBUG00000002505.1"/>
</dbReference>
<proteinExistence type="predicted"/>
<dbReference type="AlphaFoldDB" id="A0A8C4N9H6"/>
<evidence type="ECO:0000313" key="4">
    <source>
        <dbReference type="Proteomes" id="UP000694388"/>
    </source>
</evidence>
<accession>A0A8C4N9H6</accession>
<dbReference type="InterPro" id="IPR031887">
    <property type="entry name" value="SDCCAG8"/>
</dbReference>
<dbReference type="GO" id="GO:0007098">
    <property type="term" value="P:centrosome cycle"/>
    <property type="evidence" value="ECO:0007669"/>
    <property type="project" value="InterPro"/>
</dbReference>
<reference evidence="3" key="2">
    <citation type="submission" date="2025-09" db="UniProtKB">
        <authorList>
            <consortium name="Ensembl"/>
        </authorList>
    </citation>
    <scope>IDENTIFICATION</scope>
</reference>
<feature type="compositionally biased region" description="Basic and acidic residues" evidence="2">
    <location>
        <begin position="10"/>
        <end position="22"/>
    </location>
</feature>
<dbReference type="GO" id="GO:0001764">
    <property type="term" value="P:neuron migration"/>
    <property type="evidence" value="ECO:0007669"/>
    <property type="project" value="TreeGrafter"/>
</dbReference>
<dbReference type="GO" id="GO:0005813">
    <property type="term" value="C:centrosome"/>
    <property type="evidence" value="ECO:0007669"/>
    <property type="project" value="InterPro"/>
</dbReference>
<dbReference type="PANTHER" id="PTHR34343:SF1">
    <property type="entry name" value="SEROLOGICALLY DEFINED COLON CANCER ANTIGEN 8"/>
    <property type="match status" value="1"/>
</dbReference>